<dbReference type="GO" id="GO:0043565">
    <property type="term" value="F:sequence-specific DNA binding"/>
    <property type="evidence" value="ECO:0007669"/>
    <property type="project" value="InterPro"/>
</dbReference>
<dbReference type="Gene3D" id="1.10.10.60">
    <property type="entry name" value="Homeodomain-like"/>
    <property type="match status" value="1"/>
</dbReference>
<dbReference type="AlphaFoldDB" id="A0A1Y5TQR1"/>
<dbReference type="PRINTS" id="PR00032">
    <property type="entry name" value="HTHARAC"/>
</dbReference>
<feature type="domain" description="HTH araC/xylS-type" evidence="4">
    <location>
        <begin position="211"/>
        <end position="312"/>
    </location>
</feature>
<keyword evidence="6" id="KW-1185">Reference proteome</keyword>
<dbReference type="Pfam" id="PF03069">
    <property type="entry name" value="FmdA_AmdA"/>
    <property type="match status" value="2"/>
</dbReference>
<dbReference type="GO" id="GO:0016811">
    <property type="term" value="F:hydrolase activity, acting on carbon-nitrogen (but not peptide) bonds, in linear amides"/>
    <property type="evidence" value="ECO:0007669"/>
    <property type="project" value="InterPro"/>
</dbReference>
<evidence type="ECO:0000313" key="5">
    <source>
        <dbReference type="EMBL" id="SLN67535.1"/>
    </source>
</evidence>
<dbReference type="InterPro" id="IPR018060">
    <property type="entry name" value="HTH_AraC"/>
</dbReference>
<dbReference type="SMART" id="SM00342">
    <property type="entry name" value="HTH_ARAC"/>
    <property type="match status" value="1"/>
</dbReference>
<dbReference type="PANTHER" id="PTHR31891">
    <property type="entry name" value="FORMAMIDASE C869.04-RELATED"/>
    <property type="match status" value="1"/>
</dbReference>
<evidence type="ECO:0000256" key="1">
    <source>
        <dbReference type="ARBA" id="ARBA00023015"/>
    </source>
</evidence>
<reference evidence="5 6" key="1">
    <citation type="submission" date="2017-03" db="EMBL/GenBank/DDBJ databases">
        <authorList>
            <person name="Afonso C.L."/>
            <person name="Miller P.J."/>
            <person name="Scott M.A."/>
            <person name="Spackman E."/>
            <person name="Goraichik I."/>
            <person name="Dimitrov K.M."/>
            <person name="Suarez D.L."/>
            <person name="Swayne D.E."/>
        </authorList>
    </citation>
    <scope>NUCLEOTIDE SEQUENCE [LARGE SCALE GENOMIC DNA]</scope>
    <source>
        <strain evidence="5 6">CECT 7971</strain>
    </source>
</reference>
<dbReference type="Gene3D" id="3.10.28.20">
    <property type="entry name" value="Acetamidase/Formamidase-like domains"/>
    <property type="match status" value="1"/>
</dbReference>
<dbReference type="PROSITE" id="PS00041">
    <property type="entry name" value="HTH_ARAC_FAMILY_1"/>
    <property type="match status" value="1"/>
</dbReference>
<dbReference type="GO" id="GO:0003700">
    <property type="term" value="F:DNA-binding transcription factor activity"/>
    <property type="evidence" value="ECO:0007669"/>
    <property type="project" value="InterPro"/>
</dbReference>
<evidence type="ECO:0000256" key="2">
    <source>
        <dbReference type="ARBA" id="ARBA00023125"/>
    </source>
</evidence>
<keyword evidence="1" id="KW-0805">Transcription regulation</keyword>
<dbReference type="EMBL" id="FWFW01000016">
    <property type="protein sequence ID" value="SLN67535.1"/>
    <property type="molecule type" value="Genomic_DNA"/>
</dbReference>
<dbReference type="Gene3D" id="2.60.120.580">
    <property type="entry name" value="Acetamidase/Formamidase-like domains"/>
    <property type="match status" value="2"/>
</dbReference>
<dbReference type="InterPro" id="IPR004304">
    <property type="entry name" value="FmdA_AmdA"/>
</dbReference>
<name>A0A1Y5TQR1_9RHOB</name>
<dbReference type="Pfam" id="PF14525">
    <property type="entry name" value="AraC_binding_2"/>
    <property type="match status" value="1"/>
</dbReference>
<proteinExistence type="predicted"/>
<organism evidence="5 6">
    <name type="scientific">Pacificibacter marinus</name>
    <dbReference type="NCBI Taxonomy" id="658057"/>
    <lineage>
        <taxon>Bacteria</taxon>
        <taxon>Pseudomonadati</taxon>
        <taxon>Pseudomonadota</taxon>
        <taxon>Alphaproteobacteria</taxon>
        <taxon>Rhodobacterales</taxon>
        <taxon>Roseobacteraceae</taxon>
        <taxon>Pacificibacter</taxon>
    </lineage>
</organism>
<dbReference type="InterPro" id="IPR009057">
    <property type="entry name" value="Homeodomain-like_sf"/>
</dbReference>
<dbReference type="InterPro" id="IPR020449">
    <property type="entry name" value="Tscrpt_reg_AraC-type_HTH"/>
</dbReference>
<accession>A0A1Y5TQR1</accession>
<dbReference type="Pfam" id="PF12833">
    <property type="entry name" value="HTH_18"/>
    <property type="match status" value="1"/>
</dbReference>
<dbReference type="PANTHER" id="PTHR31891:SF1">
    <property type="entry name" value="FORMAMIDASE C869.04-RELATED"/>
    <property type="match status" value="1"/>
</dbReference>
<keyword evidence="3" id="KW-0804">Transcription</keyword>
<dbReference type="PROSITE" id="PS01124">
    <property type="entry name" value="HTH_ARAC_FAMILY_2"/>
    <property type="match status" value="1"/>
</dbReference>
<dbReference type="InterPro" id="IPR018062">
    <property type="entry name" value="HTH_AraC-typ_CS"/>
</dbReference>
<dbReference type="SUPFAM" id="SSF46689">
    <property type="entry name" value="Homeodomain-like"/>
    <property type="match status" value="1"/>
</dbReference>
<protein>
    <submittedName>
        <fullName evidence="5">Transcriptional activator FeaR</fullName>
    </submittedName>
</protein>
<sequence length="776" mass="84974">MIVNPKHLDLSTLPGDSKAESWRTALAKLGLMPAPDAPLPPTGLLSVIEAGSGLRIARLIGPAQVILPIPNQKRLAPLLLILTLRSRGRLSADGQVKSFAQNDLAVVDQGQDWRLRWFDNTKVILLELPHEVITRRLGHQKPKLPLVLSNSIATDMVRAMLTILGTQLDDLNQSNLTISETALVDLICSALADEADFAETTFTQVQVAHFQRVSMAIDEHLSRHELSIAEVAKQVGLSVRYVQRLFELNGGSFSRYVRRKRLERSRSDLMDRTKMSLGVAQIAHSWGFSNSAHFSRAFRDEFGISPRELRDASHDAPLPYTFRGHPGSAPASLLITPSRQVLQGQHEQNSSLPVPSPGNSNAIDFVLPVRADTVHWGHISKANQPALFVPSDSVVKIETLTQHGGDDYARFIKDDPGAESIFMWTDEAKAIDRRGAGPMNASIFGRGAGEGFGVHICTGPIHVIGAEPGDVLEVQILDIAPRPCANPQFHGKAFGSNASAWWGYQYNDPLKGTARHETITIFEVDLANPNEARPLYQYLWTPQTDPFGVVHTTMDYPGIPVDHKSIDKCRSALDGVTVPARPHFGFVGVAPREAEIVDSIPPGYFGGNFDNWRAGPGTSIYLPVAVAGALLSIGDGHFSQGDGEVNGTGLEMSLTGTVRVRLHKSGETTQPHLRGLCSPLVETSDLWVIQSFSFENHLRDLGSCAQTDVYTQSTVDLAMRNAFRQTRRFLMDTYNMSEDDAHALMSVAVDFSVTQVADGNFGVHATVRKSLFNKTR</sequence>
<evidence type="ECO:0000259" key="4">
    <source>
        <dbReference type="PROSITE" id="PS01124"/>
    </source>
</evidence>
<keyword evidence="2" id="KW-0238">DNA-binding</keyword>
<dbReference type="InterPro" id="IPR035418">
    <property type="entry name" value="AraC-bd_2"/>
</dbReference>
<dbReference type="OrthoDB" id="345413at2"/>
<evidence type="ECO:0000313" key="6">
    <source>
        <dbReference type="Proteomes" id="UP000193307"/>
    </source>
</evidence>
<evidence type="ECO:0000256" key="3">
    <source>
        <dbReference type="ARBA" id="ARBA00023163"/>
    </source>
</evidence>
<gene>
    <name evidence="5" type="primary">feaR</name>
    <name evidence="5" type="ORF">PAM7971_03574</name>
</gene>
<dbReference type="Proteomes" id="UP000193307">
    <property type="component" value="Unassembled WGS sequence"/>
</dbReference>
<dbReference type="SUPFAM" id="SSF141130">
    <property type="entry name" value="Acetamidase/Formamidase-like"/>
    <property type="match status" value="1"/>
</dbReference>